<dbReference type="Pfam" id="PF00641">
    <property type="entry name" value="Zn_ribbon_RanBP"/>
    <property type="match status" value="2"/>
</dbReference>
<dbReference type="GO" id="GO:0008270">
    <property type="term" value="F:zinc ion binding"/>
    <property type="evidence" value="ECO:0007669"/>
    <property type="project" value="UniProtKB-KW"/>
</dbReference>
<evidence type="ECO:0000256" key="4">
    <source>
        <dbReference type="PROSITE-ProRule" id="PRU00322"/>
    </source>
</evidence>
<organism evidence="7 8">
    <name type="scientific">Russula ochroleuca</name>
    <dbReference type="NCBI Taxonomy" id="152965"/>
    <lineage>
        <taxon>Eukaryota</taxon>
        <taxon>Fungi</taxon>
        <taxon>Dikarya</taxon>
        <taxon>Basidiomycota</taxon>
        <taxon>Agaricomycotina</taxon>
        <taxon>Agaricomycetes</taxon>
        <taxon>Russulales</taxon>
        <taxon>Russulaceae</taxon>
        <taxon>Russula</taxon>
    </lineage>
</organism>
<feature type="compositionally biased region" description="Polar residues" evidence="5">
    <location>
        <begin position="134"/>
        <end position="151"/>
    </location>
</feature>
<feature type="region of interest" description="Disordered" evidence="5">
    <location>
        <begin position="188"/>
        <end position="683"/>
    </location>
</feature>
<dbReference type="InterPro" id="IPR001876">
    <property type="entry name" value="Znf_RanBP2"/>
</dbReference>
<evidence type="ECO:0000256" key="1">
    <source>
        <dbReference type="ARBA" id="ARBA00022723"/>
    </source>
</evidence>
<feature type="compositionally biased region" description="Polar residues" evidence="5">
    <location>
        <begin position="787"/>
        <end position="800"/>
    </location>
</feature>
<feature type="compositionally biased region" description="Low complexity" evidence="5">
    <location>
        <begin position="311"/>
        <end position="326"/>
    </location>
</feature>
<feature type="compositionally biased region" description="Low complexity" evidence="5">
    <location>
        <begin position="619"/>
        <end position="632"/>
    </location>
</feature>
<feature type="compositionally biased region" description="Polar residues" evidence="5">
    <location>
        <begin position="327"/>
        <end position="339"/>
    </location>
</feature>
<dbReference type="Gene3D" id="4.10.1060.10">
    <property type="entry name" value="Zinc finger, RanBP2-type"/>
    <property type="match status" value="2"/>
</dbReference>
<sequence length="851" mass="90614">MSAVRRGDRRAARSQHSSPYNRPNAQPKKSSWSLSGIFNFLNPLRREKPSEEPEEDFSDESAGYDDKQTTDGSDFGATRPHEILSQRGHAMATEQQRQQPLSPLTPARQPQSFVSALTTSDLIPESPGTISPFKGSTTSESPRLDGPSQSPAEKLEAVKQYLRDRSDQPLHHVEYVGLVSLLKDSVQDDDSQPFRFTTSPTPSRGTTPAFNLGSPTSSQQTPRRTLTRNPNGVYKWQGAGSARPRNRHQSPAFGPARLTPSKFKLSVPEPSPSKTDAKRRRLDTVTESPAPHGTSESLPSAPPREQPNAESSTLSTSSGSSSSHSSMNDWSPNKSTTAPATPRLRLSAPPKPTTPAVPSPLRNTWGTGESSSPPLSSPPSKPSQPTRAANFMAELIKEVTPPKKPDLSNPYQTASPVKPSLQKQKKSTKKRKPAEGRPKEPEKKEVDLSHQTIIEATIPTGSKRSRPPQNIGKASAAKANGTSHPEPPRRSARLKSPSPPHTNGIHTATDEQGNDEPTGGEAHSSKRQKKAPPPPTVEECPDVDMHSPTSPSSMIPSNVTDSPESQTNAKKTTPVANGNLFGATTKAPFPLKSSAPKEPSKLRFGFAAERDPDSPPPAKSASDTPAPASDQPNVPFSLSSPKPPAIPSRPTPPTTGMAVTNPLPEAGPSSEPHSTKSSPKDPKQAALLLDTASLPSFSFNVMTSLKPLLNNAKERGVALVADSYSLPTFTFIFGAKPTSAGFNWDAAGIKPPTKAIGSWTCGVCMVSNDAAKAKCVSCEEPRPESATKGTSTVPAAISESSKPAVPTGGFNWAAAGIKAPTKAPGTWSCKVCMVNNDSDKMKCVSCEEPRA</sequence>
<dbReference type="PROSITE" id="PS50199">
    <property type="entry name" value="ZF_RANBP2_2"/>
    <property type="match status" value="2"/>
</dbReference>
<keyword evidence="2 4" id="KW-0863">Zinc-finger</keyword>
<feature type="compositionally biased region" description="Polar residues" evidence="5">
    <location>
        <begin position="213"/>
        <end position="230"/>
    </location>
</feature>
<reference evidence="7" key="2">
    <citation type="journal article" date="2020" name="Nat. Commun.">
        <title>Large-scale genome sequencing of mycorrhizal fungi provides insights into the early evolution of symbiotic traits.</title>
        <authorList>
            <person name="Miyauchi S."/>
            <person name="Kiss E."/>
            <person name="Kuo A."/>
            <person name="Drula E."/>
            <person name="Kohler A."/>
            <person name="Sanchez-Garcia M."/>
            <person name="Morin E."/>
            <person name="Andreopoulos B."/>
            <person name="Barry K.W."/>
            <person name="Bonito G."/>
            <person name="Buee M."/>
            <person name="Carver A."/>
            <person name="Chen C."/>
            <person name="Cichocki N."/>
            <person name="Clum A."/>
            <person name="Culley D."/>
            <person name="Crous P.W."/>
            <person name="Fauchery L."/>
            <person name="Girlanda M."/>
            <person name="Hayes R.D."/>
            <person name="Keri Z."/>
            <person name="LaButti K."/>
            <person name="Lipzen A."/>
            <person name="Lombard V."/>
            <person name="Magnuson J."/>
            <person name="Maillard F."/>
            <person name="Murat C."/>
            <person name="Nolan M."/>
            <person name="Ohm R.A."/>
            <person name="Pangilinan J."/>
            <person name="Pereira M.F."/>
            <person name="Perotto S."/>
            <person name="Peter M."/>
            <person name="Pfister S."/>
            <person name="Riley R."/>
            <person name="Sitrit Y."/>
            <person name="Stielow J.B."/>
            <person name="Szollosi G."/>
            <person name="Zifcakova L."/>
            <person name="Stursova M."/>
            <person name="Spatafora J.W."/>
            <person name="Tedersoo L."/>
            <person name="Vaario L.M."/>
            <person name="Yamada A."/>
            <person name="Yan M."/>
            <person name="Wang P."/>
            <person name="Xu J."/>
            <person name="Bruns T."/>
            <person name="Baldrian P."/>
            <person name="Vilgalys R."/>
            <person name="Dunand C."/>
            <person name="Henrissat B."/>
            <person name="Grigoriev I.V."/>
            <person name="Hibbett D."/>
            <person name="Nagy L.G."/>
            <person name="Martin F.M."/>
        </authorList>
    </citation>
    <scope>NUCLEOTIDE SEQUENCE</scope>
    <source>
        <strain evidence="7">Prilba</strain>
    </source>
</reference>
<evidence type="ECO:0000313" key="8">
    <source>
        <dbReference type="Proteomes" id="UP000759537"/>
    </source>
</evidence>
<feature type="compositionally biased region" description="Basic and acidic residues" evidence="5">
    <location>
        <begin position="395"/>
        <end position="406"/>
    </location>
</feature>
<evidence type="ECO:0000313" key="7">
    <source>
        <dbReference type="EMBL" id="KAF8475150.1"/>
    </source>
</evidence>
<protein>
    <recommendedName>
        <fullName evidence="6">RanBP2-type domain-containing protein</fullName>
    </recommendedName>
</protein>
<keyword evidence="1" id="KW-0479">Metal-binding</keyword>
<dbReference type="InterPro" id="IPR036443">
    <property type="entry name" value="Znf_RanBP2_sf"/>
</dbReference>
<feature type="region of interest" description="Disordered" evidence="5">
    <location>
        <begin position="781"/>
        <end position="800"/>
    </location>
</feature>
<evidence type="ECO:0000256" key="5">
    <source>
        <dbReference type="SAM" id="MobiDB-lite"/>
    </source>
</evidence>
<feature type="compositionally biased region" description="Pro residues" evidence="5">
    <location>
        <begin position="349"/>
        <end position="358"/>
    </location>
</feature>
<accession>A0A9P5MRE3</accession>
<dbReference type="SMART" id="SM00547">
    <property type="entry name" value="ZnF_RBZ"/>
    <property type="match status" value="2"/>
</dbReference>
<dbReference type="SUPFAM" id="SSF90209">
    <property type="entry name" value="Ran binding protein zinc finger-like"/>
    <property type="match status" value="2"/>
</dbReference>
<dbReference type="OrthoDB" id="79830at2759"/>
<feature type="compositionally biased region" description="Polar residues" evidence="5">
    <location>
        <begin position="547"/>
        <end position="576"/>
    </location>
</feature>
<keyword evidence="8" id="KW-1185">Reference proteome</keyword>
<feature type="domain" description="RanBP2-type" evidence="6">
    <location>
        <begin position="755"/>
        <end position="784"/>
    </location>
</feature>
<comment type="caution">
    <text evidence="7">The sequence shown here is derived from an EMBL/GenBank/DDBJ whole genome shotgun (WGS) entry which is preliminary data.</text>
</comment>
<feature type="domain" description="RanBP2-type" evidence="6">
    <location>
        <begin position="823"/>
        <end position="851"/>
    </location>
</feature>
<dbReference type="AlphaFoldDB" id="A0A9P5MRE3"/>
<keyword evidence="3" id="KW-0862">Zinc</keyword>
<name>A0A9P5MRE3_9AGAM</name>
<dbReference type="EMBL" id="WHVB01000016">
    <property type="protein sequence ID" value="KAF8475150.1"/>
    <property type="molecule type" value="Genomic_DNA"/>
</dbReference>
<feature type="compositionally biased region" description="Basic and acidic residues" evidence="5">
    <location>
        <begin position="433"/>
        <end position="448"/>
    </location>
</feature>
<gene>
    <name evidence="7" type="ORF">DFH94DRAFT_114008</name>
</gene>
<feature type="compositionally biased region" description="Acidic residues" evidence="5">
    <location>
        <begin position="52"/>
        <end position="63"/>
    </location>
</feature>
<reference evidence="7" key="1">
    <citation type="submission" date="2019-10" db="EMBL/GenBank/DDBJ databases">
        <authorList>
            <consortium name="DOE Joint Genome Institute"/>
            <person name="Kuo A."/>
            <person name="Miyauchi S."/>
            <person name="Kiss E."/>
            <person name="Drula E."/>
            <person name="Kohler A."/>
            <person name="Sanchez-Garcia M."/>
            <person name="Andreopoulos B."/>
            <person name="Barry K.W."/>
            <person name="Bonito G."/>
            <person name="Buee M."/>
            <person name="Carver A."/>
            <person name="Chen C."/>
            <person name="Cichocki N."/>
            <person name="Clum A."/>
            <person name="Culley D."/>
            <person name="Crous P.W."/>
            <person name="Fauchery L."/>
            <person name="Girlanda M."/>
            <person name="Hayes R."/>
            <person name="Keri Z."/>
            <person name="LaButti K."/>
            <person name="Lipzen A."/>
            <person name="Lombard V."/>
            <person name="Magnuson J."/>
            <person name="Maillard F."/>
            <person name="Morin E."/>
            <person name="Murat C."/>
            <person name="Nolan M."/>
            <person name="Ohm R."/>
            <person name="Pangilinan J."/>
            <person name="Pereira M."/>
            <person name="Perotto S."/>
            <person name="Peter M."/>
            <person name="Riley R."/>
            <person name="Sitrit Y."/>
            <person name="Stielow B."/>
            <person name="Szollosi G."/>
            <person name="Zifcakova L."/>
            <person name="Stursova M."/>
            <person name="Spatafora J.W."/>
            <person name="Tedersoo L."/>
            <person name="Vaario L.-M."/>
            <person name="Yamada A."/>
            <person name="Yan M."/>
            <person name="Wang P."/>
            <person name="Xu J."/>
            <person name="Bruns T."/>
            <person name="Baldrian P."/>
            <person name="Vilgalys R."/>
            <person name="Henrissat B."/>
            <person name="Grigoriev I.V."/>
            <person name="Hibbett D."/>
            <person name="Nagy L.G."/>
            <person name="Martin F.M."/>
        </authorList>
    </citation>
    <scope>NUCLEOTIDE SEQUENCE</scope>
    <source>
        <strain evidence="7">Prilba</strain>
    </source>
</reference>
<feature type="compositionally biased region" description="Basic residues" evidence="5">
    <location>
        <begin position="423"/>
        <end position="432"/>
    </location>
</feature>
<feature type="compositionally biased region" description="Pro residues" evidence="5">
    <location>
        <begin position="641"/>
        <end position="653"/>
    </location>
</feature>
<evidence type="ECO:0000256" key="2">
    <source>
        <dbReference type="ARBA" id="ARBA00022771"/>
    </source>
</evidence>
<feature type="compositionally biased region" description="Polar residues" evidence="5">
    <location>
        <begin position="449"/>
        <end position="462"/>
    </location>
</feature>
<dbReference type="PROSITE" id="PS01358">
    <property type="entry name" value="ZF_RANBP2_1"/>
    <property type="match status" value="2"/>
</dbReference>
<feature type="region of interest" description="Disordered" evidence="5">
    <location>
        <begin position="1"/>
        <end position="153"/>
    </location>
</feature>
<proteinExistence type="predicted"/>
<dbReference type="Proteomes" id="UP000759537">
    <property type="component" value="Unassembled WGS sequence"/>
</dbReference>
<evidence type="ECO:0000256" key="3">
    <source>
        <dbReference type="ARBA" id="ARBA00022833"/>
    </source>
</evidence>
<feature type="compositionally biased region" description="Low complexity" evidence="5">
    <location>
        <begin position="197"/>
        <end position="208"/>
    </location>
</feature>
<feature type="compositionally biased region" description="Polar residues" evidence="5">
    <location>
        <begin position="93"/>
        <end position="121"/>
    </location>
</feature>
<evidence type="ECO:0000259" key="6">
    <source>
        <dbReference type="PROSITE" id="PS50199"/>
    </source>
</evidence>
<feature type="compositionally biased region" description="Basic and acidic residues" evidence="5">
    <location>
        <begin position="1"/>
        <end position="11"/>
    </location>
</feature>
<feature type="compositionally biased region" description="Polar residues" evidence="5">
    <location>
        <begin position="14"/>
        <end position="36"/>
    </location>
</feature>